<feature type="signal peptide" evidence="3">
    <location>
        <begin position="1"/>
        <end position="22"/>
    </location>
</feature>
<feature type="domain" description="Sulfatase-modifying factor enzyme-like" evidence="4">
    <location>
        <begin position="107"/>
        <end position="382"/>
    </location>
</feature>
<dbReference type="InterPro" id="IPR005532">
    <property type="entry name" value="SUMF_dom"/>
</dbReference>
<dbReference type="PANTHER" id="PTHR23150">
    <property type="entry name" value="SULFATASE MODIFYING FACTOR 1, 2"/>
    <property type="match status" value="1"/>
</dbReference>
<protein>
    <submittedName>
        <fullName evidence="5">Sulfatase-modifying factor 1</fullName>
    </submittedName>
</protein>
<dbReference type="InterPro" id="IPR016187">
    <property type="entry name" value="CTDL_fold"/>
</dbReference>
<keyword evidence="3" id="KW-0732">Signal</keyword>
<comment type="similarity">
    <text evidence="1">Belongs to the sulfatase-modifying factor family.</text>
</comment>
<evidence type="ECO:0000256" key="1">
    <source>
        <dbReference type="ARBA" id="ARBA00005310"/>
    </source>
</evidence>
<dbReference type="AlphaFoldDB" id="A0A6F9DTE0"/>
<name>A0A6F9DTE0_9ASCI</name>
<dbReference type="Gene3D" id="3.90.1580.10">
    <property type="entry name" value="paralog of FGE (formylglycine-generating enzyme)"/>
    <property type="match status" value="1"/>
</dbReference>
<gene>
    <name evidence="5" type="primary">Sumf1</name>
</gene>
<proteinExistence type="evidence at transcript level"/>
<feature type="chain" id="PRO_5026200673" evidence="3">
    <location>
        <begin position="23"/>
        <end position="401"/>
    </location>
</feature>
<dbReference type="PANTHER" id="PTHR23150:SF19">
    <property type="entry name" value="FORMYLGLYCINE-GENERATING ENZYME"/>
    <property type="match status" value="1"/>
</dbReference>
<evidence type="ECO:0000256" key="3">
    <source>
        <dbReference type="SAM" id="SignalP"/>
    </source>
</evidence>
<dbReference type="EMBL" id="LR790842">
    <property type="protein sequence ID" value="CAB3266704.1"/>
    <property type="molecule type" value="mRNA"/>
</dbReference>
<organism evidence="5">
    <name type="scientific">Phallusia mammillata</name>
    <dbReference type="NCBI Taxonomy" id="59560"/>
    <lineage>
        <taxon>Eukaryota</taxon>
        <taxon>Metazoa</taxon>
        <taxon>Chordata</taxon>
        <taxon>Tunicata</taxon>
        <taxon>Ascidiacea</taxon>
        <taxon>Phlebobranchia</taxon>
        <taxon>Ascidiidae</taxon>
        <taxon>Phallusia</taxon>
    </lineage>
</organism>
<evidence type="ECO:0000313" key="5">
    <source>
        <dbReference type="EMBL" id="CAB3266704.1"/>
    </source>
</evidence>
<dbReference type="SUPFAM" id="SSF56436">
    <property type="entry name" value="C-type lectin-like"/>
    <property type="match status" value="1"/>
</dbReference>
<feature type="compositionally biased region" description="Acidic residues" evidence="2">
    <location>
        <begin position="48"/>
        <end position="62"/>
    </location>
</feature>
<dbReference type="GO" id="GO:0120147">
    <property type="term" value="F:formylglycine-generating oxidase activity"/>
    <property type="evidence" value="ECO:0007669"/>
    <property type="project" value="TreeGrafter"/>
</dbReference>
<reference evidence="5" key="1">
    <citation type="submission" date="2020-04" db="EMBL/GenBank/DDBJ databases">
        <authorList>
            <person name="Neveu A P."/>
        </authorList>
    </citation>
    <scope>NUCLEOTIDE SEQUENCE</scope>
    <source>
        <tissue evidence="5">Whole embryo</tissue>
    </source>
</reference>
<dbReference type="InterPro" id="IPR051043">
    <property type="entry name" value="Sulfatase_Mod_Factor_Kinase"/>
</dbReference>
<sequence length="401" mass="45095">MKVFKKASVVLILFLLSFVISAEESPKTEDSGESCCGGADRKENIQTQEEEDDDVVVEEEPDVPVAPPRTPYKASEEDTVEKKQRENRKIISTFKELNDPDGKRFNSMQLIPQGTFTMGTDEMITRDGEGPARQVTLDEFYMDTYEVSNLEFAHFVKETGYVTEAEKFTTSFVLENLISKEELAKITQAVASSPWWLPVVGADWLHPAGPDTTIKGLLNHPVLHASWNDAVKFCEWAGKRLPTEAEWEKAARGGLQNRLFPWGNKEYPKGQHMVNIWQGKFPETNTAEDGFAATCPVDAFPPNKYGLYNTVGNVWEWVSDWYTVQHDPNPAKNPKGPPTGQVKVKKGGSYMCHKDFCYRYRSAARSENSADSSSSNLGFRCAANKLPEYLKKATTQEHSEL</sequence>
<evidence type="ECO:0000256" key="2">
    <source>
        <dbReference type="SAM" id="MobiDB-lite"/>
    </source>
</evidence>
<dbReference type="InterPro" id="IPR042095">
    <property type="entry name" value="SUMF_sf"/>
</dbReference>
<dbReference type="GO" id="GO:0005783">
    <property type="term" value="C:endoplasmic reticulum"/>
    <property type="evidence" value="ECO:0007669"/>
    <property type="project" value="TreeGrafter"/>
</dbReference>
<accession>A0A6F9DTE0</accession>
<feature type="compositionally biased region" description="Basic and acidic residues" evidence="2">
    <location>
        <begin position="74"/>
        <end position="84"/>
    </location>
</feature>
<feature type="region of interest" description="Disordered" evidence="2">
    <location>
        <begin position="25"/>
        <end position="84"/>
    </location>
</feature>
<evidence type="ECO:0000259" key="4">
    <source>
        <dbReference type="Pfam" id="PF03781"/>
    </source>
</evidence>
<dbReference type="Pfam" id="PF03781">
    <property type="entry name" value="FGE-sulfatase"/>
    <property type="match status" value="1"/>
</dbReference>